<evidence type="ECO:0000256" key="10">
    <source>
        <dbReference type="HAMAP-Rule" id="MF_00495"/>
    </source>
</evidence>
<dbReference type="GO" id="GO:0046872">
    <property type="term" value="F:metal ion binding"/>
    <property type="evidence" value="ECO:0007669"/>
    <property type="project" value="UniProtKB-KW"/>
</dbReference>
<evidence type="ECO:0000313" key="11">
    <source>
        <dbReference type="EMBL" id="RAN34037.1"/>
    </source>
</evidence>
<dbReference type="SFLD" id="SFLDS00003">
    <property type="entry name" value="Haloacid_Dehalogenase"/>
    <property type="match status" value="1"/>
</dbReference>
<keyword evidence="12" id="KW-1185">Reference proteome</keyword>
<evidence type="ECO:0000256" key="1">
    <source>
        <dbReference type="ARBA" id="ARBA00000830"/>
    </source>
</evidence>
<dbReference type="GO" id="GO:0005829">
    <property type="term" value="C:cytosol"/>
    <property type="evidence" value="ECO:0007669"/>
    <property type="project" value="TreeGrafter"/>
</dbReference>
<dbReference type="OrthoDB" id="9793014at2"/>
<dbReference type="FunFam" id="3.40.50.1000:FF:000022">
    <property type="entry name" value="Phosphoglycolate phosphatase"/>
    <property type="match status" value="1"/>
</dbReference>
<evidence type="ECO:0000256" key="7">
    <source>
        <dbReference type="ARBA" id="ARBA00022801"/>
    </source>
</evidence>
<evidence type="ECO:0000256" key="2">
    <source>
        <dbReference type="ARBA" id="ARBA00001946"/>
    </source>
</evidence>
<comment type="pathway">
    <text evidence="3 10">Organic acid metabolism; glycolate biosynthesis; glycolate from 2-phosphoglycolate: step 1/1.</text>
</comment>
<dbReference type="PRINTS" id="PR00413">
    <property type="entry name" value="HADHALOGNASE"/>
</dbReference>
<dbReference type="PANTHER" id="PTHR43434:SF1">
    <property type="entry name" value="PHOSPHOGLYCOLATE PHOSPHATASE"/>
    <property type="match status" value="1"/>
</dbReference>
<comment type="catalytic activity">
    <reaction evidence="1 10">
        <text>2-phosphoglycolate + H2O = glycolate + phosphate</text>
        <dbReference type="Rhea" id="RHEA:14369"/>
        <dbReference type="ChEBI" id="CHEBI:15377"/>
        <dbReference type="ChEBI" id="CHEBI:29805"/>
        <dbReference type="ChEBI" id="CHEBI:43474"/>
        <dbReference type="ChEBI" id="CHEBI:58033"/>
        <dbReference type="EC" id="3.1.3.18"/>
    </reaction>
</comment>
<keyword evidence="8 10" id="KW-0460">Magnesium</keyword>
<organism evidence="11 12">
    <name type="scientific">Hyphomonas pacifica</name>
    <dbReference type="NCBI Taxonomy" id="1280941"/>
    <lineage>
        <taxon>Bacteria</taxon>
        <taxon>Pseudomonadati</taxon>
        <taxon>Pseudomonadota</taxon>
        <taxon>Alphaproteobacteria</taxon>
        <taxon>Hyphomonadales</taxon>
        <taxon>Hyphomonadaceae</taxon>
        <taxon>Hyphomonas</taxon>
    </lineage>
</organism>
<dbReference type="GO" id="GO:0006281">
    <property type="term" value="P:DNA repair"/>
    <property type="evidence" value="ECO:0007669"/>
    <property type="project" value="TreeGrafter"/>
</dbReference>
<feature type="active site" description="Nucleophile" evidence="10">
    <location>
        <position position="13"/>
    </location>
</feature>
<dbReference type="InterPro" id="IPR050155">
    <property type="entry name" value="HAD-like_hydrolase_sf"/>
</dbReference>
<feature type="binding site" evidence="10">
    <location>
        <position position="175"/>
    </location>
    <ligand>
        <name>Mg(2+)</name>
        <dbReference type="ChEBI" id="CHEBI:18420"/>
    </ligand>
</feature>
<dbReference type="GO" id="GO:0008967">
    <property type="term" value="F:phosphoglycolate phosphatase activity"/>
    <property type="evidence" value="ECO:0007669"/>
    <property type="project" value="UniProtKB-UniRule"/>
</dbReference>
<dbReference type="eggNOG" id="COG0546">
    <property type="taxonomic scope" value="Bacteria"/>
</dbReference>
<dbReference type="RefSeq" id="WP_034824255.1">
    <property type="nucleotide sequence ID" value="NZ_AWFA01000004.1"/>
</dbReference>
<proteinExistence type="inferred from homology"/>
<keyword evidence="9 10" id="KW-0119">Carbohydrate metabolism</keyword>
<dbReference type="SFLD" id="SFLDG01135">
    <property type="entry name" value="C1.5.6:_HAD__Beta-PGM__Phospha"/>
    <property type="match status" value="1"/>
</dbReference>
<comment type="caution">
    <text evidence="11">The sequence shown here is derived from an EMBL/GenBank/DDBJ whole genome shotgun (WGS) entry which is preliminary data.</text>
</comment>
<evidence type="ECO:0000256" key="6">
    <source>
        <dbReference type="ARBA" id="ARBA00022723"/>
    </source>
</evidence>
<dbReference type="HAMAP" id="MF_00495">
    <property type="entry name" value="GPH_hydrolase_bact"/>
    <property type="match status" value="1"/>
</dbReference>
<gene>
    <name evidence="11" type="ORF">HY3_11455</name>
</gene>
<keyword evidence="7 10" id="KW-0378">Hydrolase</keyword>
<keyword evidence="6 10" id="KW-0479">Metal-binding</keyword>
<reference evidence="11 12" key="1">
    <citation type="submission" date="2013-04" db="EMBL/GenBank/DDBJ databases">
        <title>Hyphomonas sp. T24B3 Genome Sequencing.</title>
        <authorList>
            <person name="Lai Q."/>
            <person name="Shao Z."/>
        </authorList>
    </citation>
    <scope>NUCLEOTIDE SEQUENCE [LARGE SCALE GENOMIC DNA]</scope>
    <source>
        <strain evidence="11 12">T24B3</strain>
    </source>
</reference>
<sequence>MTAQFEGYTIVFDLDGTLVNTAPDLLEALNHVLTRAGLSPVSLDTIATMIGHGARAMISKGMKSQDHPLSEEDLDQYFTEFLEYYAAHISAHSHPFEGAEAALDMLAEQGALLAVCTNKKQNLSDQLLAALGMAERFDAIVGADSVPNRKPDGDHILRTVKAAGGTADRAIMVGDSRTDERAARNAGLPFVFVPFGYEEETPDQIGPDVVVDHYSDLVSALSDLIG</sequence>
<dbReference type="AlphaFoldDB" id="A0A062U4L9"/>
<evidence type="ECO:0000256" key="5">
    <source>
        <dbReference type="ARBA" id="ARBA00013078"/>
    </source>
</evidence>
<dbReference type="InterPro" id="IPR023214">
    <property type="entry name" value="HAD_sf"/>
</dbReference>
<dbReference type="UniPathway" id="UPA00865">
    <property type="reaction ID" value="UER00834"/>
</dbReference>
<dbReference type="SUPFAM" id="SSF56784">
    <property type="entry name" value="HAD-like"/>
    <property type="match status" value="1"/>
</dbReference>
<feature type="binding site" evidence="10">
    <location>
        <position position="13"/>
    </location>
    <ligand>
        <name>Mg(2+)</name>
        <dbReference type="ChEBI" id="CHEBI:18420"/>
    </ligand>
</feature>
<dbReference type="InterPro" id="IPR023198">
    <property type="entry name" value="PGP-like_dom2"/>
</dbReference>
<evidence type="ECO:0000313" key="12">
    <source>
        <dbReference type="Proteomes" id="UP000249123"/>
    </source>
</evidence>
<dbReference type="NCBIfam" id="TIGR01449">
    <property type="entry name" value="PGP_bact"/>
    <property type="match status" value="1"/>
</dbReference>
<protein>
    <recommendedName>
        <fullName evidence="5 10">Phosphoglycolate phosphatase</fullName>
        <shortName evidence="10">PGP</shortName>
        <shortName evidence="10">PGPase</shortName>
        <ecNumber evidence="5 10">3.1.3.18</ecNumber>
    </recommendedName>
</protein>
<evidence type="ECO:0000256" key="4">
    <source>
        <dbReference type="ARBA" id="ARBA00006171"/>
    </source>
</evidence>
<dbReference type="SFLD" id="SFLDG01129">
    <property type="entry name" value="C1.5:_HAD__Beta-PGM__Phosphata"/>
    <property type="match status" value="1"/>
</dbReference>
<dbReference type="InterPro" id="IPR041492">
    <property type="entry name" value="HAD_2"/>
</dbReference>
<evidence type="ECO:0000256" key="3">
    <source>
        <dbReference type="ARBA" id="ARBA00004818"/>
    </source>
</evidence>
<name>A0A062U4L9_9PROT</name>
<dbReference type="PANTHER" id="PTHR43434">
    <property type="entry name" value="PHOSPHOGLYCOLATE PHOSPHATASE"/>
    <property type="match status" value="1"/>
</dbReference>
<dbReference type="InterPro" id="IPR037512">
    <property type="entry name" value="PGPase_prok"/>
</dbReference>
<comment type="similarity">
    <text evidence="4 10">Belongs to the HAD-like hydrolase superfamily. CbbY/CbbZ/Gph/YieH family.</text>
</comment>
<dbReference type="EC" id="3.1.3.18" evidence="5 10"/>
<dbReference type="Gene3D" id="3.40.50.1000">
    <property type="entry name" value="HAD superfamily/HAD-like"/>
    <property type="match status" value="1"/>
</dbReference>
<accession>A0A062U4L9</accession>
<dbReference type="STRING" id="1280941.HY2_07990"/>
<dbReference type="InterPro" id="IPR006439">
    <property type="entry name" value="HAD-SF_hydro_IA"/>
</dbReference>
<dbReference type="NCBIfam" id="TIGR01549">
    <property type="entry name" value="HAD-SF-IA-v1"/>
    <property type="match status" value="1"/>
</dbReference>
<dbReference type="GO" id="GO:0005975">
    <property type="term" value="P:carbohydrate metabolic process"/>
    <property type="evidence" value="ECO:0007669"/>
    <property type="project" value="InterPro"/>
</dbReference>
<dbReference type="InterPro" id="IPR036412">
    <property type="entry name" value="HAD-like_sf"/>
</dbReference>
<comment type="cofactor">
    <cofactor evidence="2 10">
        <name>Mg(2+)</name>
        <dbReference type="ChEBI" id="CHEBI:18420"/>
    </cofactor>
</comment>
<dbReference type="GO" id="GO:0046295">
    <property type="term" value="P:glycolate biosynthetic process"/>
    <property type="evidence" value="ECO:0007669"/>
    <property type="project" value="UniProtKB-UniRule"/>
</dbReference>
<comment type="function">
    <text evidence="10">Specifically catalyzes the dephosphorylation of 2-phosphoglycolate. Is involved in the dissimilation of the intracellular 2-phosphoglycolate formed during the DNA repair of 3'-phosphoglycolate ends, a major class of DNA lesions induced by oxidative stress.</text>
</comment>
<evidence type="ECO:0000256" key="9">
    <source>
        <dbReference type="ARBA" id="ARBA00023277"/>
    </source>
</evidence>
<dbReference type="Gene3D" id="1.10.150.240">
    <property type="entry name" value="Putative phosphatase, domain 2"/>
    <property type="match status" value="1"/>
</dbReference>
<dbReference type="Proteomes" id="UP000249123">
    <property type="component" value="Unassembled WGS sequence"/>
</dbReference>
<dbReference type="Pfam" id="PF13419">
    <property type="entry name" value="HAD_2"/>
    <property type="match status" value="1"/>
</dbReference>
<feature type="binding site" evidence="10">
    <location>
        <position position="15"/>
    </location>
    <ligand>
        <name>Mg(2+)</name>
        <dbReference type="ChEBI" id="CHEBI:18420"/>
    </ligand>
</feature>
<dbReference type="EMBL" id="AWFB01000014">
    <property type="protein sequence ID" value="RAN34037.1"/>
    <property type="molecule type" value="Genomic_DNA"/>
</dbReference>
<evidence type="ECO:0000256" key="8">
    <source>
        <dbReference type="ARBA" id="ARBA00022842"/>
    </source>
</evidence>